<dbReference type="SUPFAM" id="SSF48264">
    <property type="entry name" value="Cytochrome P450"/>
    <property type="match status" value="1"/>
</dbReference>
<dbReference type="AlphaFoldDB" id="A0A6J7A9V2"/>
<dbReference type="EMBL" id="CAFABA010000046">
    <property type="protein sequence ID" value="CAB4829388.1"/>
    <property type="molecule type" value="Genomic_DNA"/>
</dbReference>
<evidence type="ECO:0000256" key="6">
    <source>
        <dbReference type="ARBA" id="ARBA00023033"/>
    </source>
</evidence>
<dbReference type="EMBL" id="CAEZYR010000026">
    <property type="protein sequence ID" value="CAB4738100.1"/>
    <property type="molecule type" value="Genomic_DNA"/>
</dbReference>
<dbReference type="PRINTS" id="PR00385">
    <property type="entry name" value="P450"/>
</dbReference>
<evidence type="ECO:0000256" key="1">
    <source>
        <dbReference type="ARBA" id="ARBA00010617"/>
    </source>
</evidence>
<reference evidence="8" key="1">
    <citation type="submission" date="2020-05" db="EMBL/GenBank/DDBJ databases">
        <authorList>
            <person name="Chiriac C."/>
            <person name="Salcher M."/>
            <person name="Ghai R."/>
            <person name="Kavagutti S V."/>
        </authorList>
    </citation>
    <scope>NUCLEOTIDE SEQUENCE</scope>
</reference>
<dbReference type="PRINTS" id="PR00359">
    <property type="entry name" value="BP450"/>
</dbReference>
<dbReference type="Gene3D" id="1.10.630.10">
    <property type="entry name" value="Cytochrome P450"/>
    <property type="match status" value="1"/>
</dbReference>
<name>A0A6J7A9V2_9ZZZZ</name>
<sequence length="387" mass="42364">MTAYDFHSAETRDQPFALFHQMRDHDPVYLTDFGYWYVSRYDDVTRLLRDTRLTSGQGVPDSFGLTEGPLRDIMDTWMMALDGPAHTKSRGLVSRAFTPRAVESLRAPVKALAQELVGALGARGEGDIIDALAFPLPMEVTRMLFGVERALWDREITALFDRGSASVDYVEAMTVLAEFLSDYIPAHRATAGTDLFTALSSPDADGNVLSDLEQVANAVLLVTAGFETTMSLITNAVRTLLLHPDQVELLRADQSLVRSAVDEALRFEPAALFTTRFATEQIEVAGGVIPAGSNVMFSSIAANRDPARYPDPDRFDITRTDIRPVTFGGGVHVCIGASLARMEAEVAIATLFGELPGLRLADPVCHTFQGANPSVRRPETLRVTIDR</sequence>
<comment type="similarity">
    <text evidence="1">Belongs to the cytochrome P450 family.</text>
</comment>
<evidence type="ECO:0000256" key="4">
    <source>
        <dbReference type="ARBA" id="ARBA00023002"/>
    </source>
</evidence>
<evidence type="ECO:0000313" key="8">
    <source>
        <dbReference type="EMBL" id="CAB4829388.1"/>
    </source>
</evidence>
<proteinExistence type="inferred from homology"/>
<dbReference type="PANTHER" id="PTHR46696">
    <property type="entry name" value="P450, PUTATIVE (EUROFUNG)-RELATED"/>
    <property type="match status" value="1"/>
</dbReference>
<keyword evidence="6" id="KW-0503">Monooxygenase</keyword>
<keyword evidence="4" id="KW-0560">Oxidoreductase</keyword>
<dbReference type="InterPro" id="IPR002397">
    <property type="entry name" value="Cyt_P450_B"/>
</dbReference>
<evidence type="ECO:0000256" key="3">
    <source>
        <dbReference type="ARBA" id="ARBA00022723"/>
    </source>
</evidence>
<dbReference type="InterPro" id="IPR017972">
    <property type="entry name" value="Cyt_P450_CS"/>
</dbReference>
<organism evidence="8">
    <name type="scientific">freshwater metagenome</name>
    <dbReference type="NCBI Taxonomy" id="449393"/>
    <lineage>
        <taxon>unclassified sequences</taxon>
        <taxon>metagenomes</taxon>
        <taxon>ecological metagenomes</taxon>
    </lineage>
</organism>
<dbReference type="Pfam" id="PF00067">
    <property type="entry name" value="p450"/>
    <property type="match status" value="1"/>
</dbReference>
<dbReference type="PROSITE" id="PS00086">
    <property type="entry name" value="CYTOCHROME_P450"/>
    <property type="match status" value="1"/>
</dbReference>
<gene>
    <name evidence="7" type="ORF">UFOPK2754_00968</name>
    <name evidence="8" type="ORF">UFOPK3139_01298</name>
</gene>
<dbReference type="GO" id="GO:0016705">
    <property type="term" value="F:oxidoreductase activity, acting on paired donors, with incorporation or reduction of molecular oxygen"/>
    <property type="evidence" value="ECO:0007669"/>
    <property type="project" value="InterPro"/>
</dbReference>
<dbReference type="CDD" id="cd20625">
    <property type="entry name" value="CYP164-like"/>
    <property type="match status" value="1"/>
</dbReference>
<dbReference type="FunFam" id="1.10.630.10:FF:000018">
    <property type="entry name" value="Cytochrome P450 monooxygenase"/>
    <property type="match status" value="1"/>
</dbReference>
<accession>A0A6J7A9V2</accession>
<keyword evidence="2" id="KW-0349">Heme</keyword>
<protein>
    <submittedName>
        <fullName evidence="8">Unannotated protein</fullName>
    </submittedName>
</protein>
<dbReference type="GO" id="GO:0005506">
    <property type="term" value="F:iron ion binding"/>
    <property type="evidence" value="ECO:0007669"/>
    <property type="project" value="InterPro"/>
</dbReference>
<dbReference type="GO" id="GO:0020037">
    <property type="term" value="F:heme binding"/>
    <property type="evidence" value="ECO:0007669"/>
    <property type="project" value="InterPro"/>
</dbReference>
<evidence type="ECO:0000256" key="5">
    <source>
        <dbReference type="ARBA" id="ARBA00023004"/>
    </source>
</evidence>
<dbReference type="InterPro" id="IPR036396">
    <property type="entry name" value="Cyt_P450_sf"/>
</dbReference>
<dbReference type="PANTHER" id="PTHR46696:SF3">
    <property type="entry name" value="PULCHERRIMINIC ACID SYNTHASE"/>
    <property type="match status" value="1"/>
</dbReference>
<keyword evidence="5" id="KW-0408">Iron</keyword>
<evidence type="ECO:0000313" key="7">
    <source>
        <dbReference type="EMBL" id="CAB4738100.1"/>
    </source>
</evidence>
<keyword evidence="3" id="KW-0479">Metal-binding</keyword>
<dbReference type="InterPro" id="IPR001128">
    <property type="entry name" value="Cyt_P450"/>
</dbReference>
<evidence type="ECO:0000256" key="2">
    <source>
        <dbReference type="ARBA" id="ARBA00022617"/>
    </source>
</evidence>
<dbReference type="GO" id="GO:0004497">
    <property type="term" value="F:monooxygenase activity"/>
    <property type="evidence" value="ECO:0007669"/>
    <property type="project" value="UniProtKB-KW"/>
</dbReference>